<proteinExistence type="predicted"/>
<dbReference type="EMBL" id="JACXXH010000007">
    <property type="protein sequence ID" value="MBD3864279.1"/>
    <property type="molecule type" value="Genomic_DNA"/>
</dbReference>
<reference evidence="2 3" key="1">
    <citation type="submission" date="2020-09" db="EMBL/GenBank/DDBJ databases">
        <title>Bacillus nautilus sp. nov., Chryseoglobus crepusculi sp. nov, and Psychrobacter noctis sp. nov., isolated from deep-sea sponges from the equatorial Atlantic.</title>
        <authorList>
            <person name="Stennett H.L."/>
            <person name="Williams S.E."/>
        </authorList>
    </citation>
    <scope>NUCLEOTIDE SEQUENCE [LARGE SCALE GENOMIC DNA]</scope>
    <source>
        <strain evidence="2 3">28M-24</strain>
    </source>
</reference>
<name>A0ABR8LYS8_9FLAO</name>
<feature type="domain" description="Hypervirulence associated protein TUDOR" evidence="1">
    <location>
        <begin position="5"/>
        <end position="66"/>
    </location>
</feature>
<gene>
    <name evidence="2" type="ORF">IEG06_12540</name>
</gene>
<dbReference type="InterPro" id="IPR021331">
    <property type="entry name" value="Hva1_TUDOR"/>
</dbReference>
<comment type="caution">
    <text evidence="2">The sequence shown here is derived from an EMBL/GenBank/DDBJ whole genome shotgun (WGS) entry which is preliminary data.</text>
</comment>
<dbReference type="RefSeq" id="WP_191100407.1">
    <property type="nucleotide sequence ID" value="NZ_CAXBHU010000007.1"/>
</dbReference>
<evidence type="ECO:0000313" key="2">
    <source>
        <dbReference type="EMBL" id="MBD3864279.1"/>
    </source>
</evidence>
<dbReference type="Pfam" id="PF11160">
    <property type="entry name" value="Hva1_TUDOR"/>
    <property type="match status" value="1"/>
</dbReference>
<evidence type="ECO:0000259" key="1">
    <source>
        <dbReference type="Pfam" id="PF11160"/>
    </source>
</evidence>
<sequence>MIKTGTEVQWKWGNGTAKGKVEETFSQKITKTIKGTKVTREGTSGNKALYIKQSDGDYVLKSEDEVRRVN</sequence>
<keyword evidence="3" id="KW-1185">Reference proteome</keyword>
<protein>
    <submittedName>
        <fullName evidence="2">DUF2945 domain-containing protein</fullName>
    </submittedName>
</protein>
<dbReference type="Proteomes" id="UP000627521">
    <property type="component" value="Unassembled WGS sequence"/>
</dbReference>
<accession>A0ABR8LYS8</accession>
<evidence type="ECO:0000313" key="3">
    <source>
        <dbReference type="Proteomes" id="UP000627521"/>
    </source>
</evidence>
<organism evidence="2 3">
    <name type="scientific">Olleya marilimosa</name>
    <dbReference type="NCBI Taxonomy" id="272164"/>
    <lineage>
        <taxon>Bacteria</taxon>
        <taxon>Pseudomonadati</taxon>
        <taxon>Bacteroidota</taxon>
        <taxon>Flavobacteriia</taxon>
        <taxon>Flavobacteriales</taxon>
        <taxon>Flavobacteriaceae</taxon>
    </lineage>
</organism>